<feature type="transmembrane region" description="Helical" evidence="1">
    <location>
        <begin position="23"/>
        <end position="43"/>
    </location>
</feature>
<comment type="caution">
    <text evidence="3">The sequence shown here is derived from an EMBL/GenBank/DDBJ whole genome shotgun (WGS) entry which is preliminary data.</text>
</comment>
<accession>A0A4R0R4B0</accession>
<dbReference type="PANTHER" id="PTHR40465:SF1">
    <property type="entry name" value="DUF6534 DOMAIN-CONTAINING PROTEIN"/>
    <property type="match status" value="1"/>
</dbReference>
<keyword evidence="4" id="KW-1185">Reference proteome</keyword>
<organism evidence="3 4">
    <name type="scientific">Steccherinum ochraceum</name>
    <dbReference type="NCBI Taxonomy" id="92696"/>
    <lineage>
        <taxon>Eukaryota</taxon>
        <taxon>Fungi</taxon>
        <taxon>Dikarya</taxon>
        <taxon>Basidiomycota</taxon>
        <taxon>Agaricomycotina</taxon>
        <taxon>Agaricomycetes</taxon>
        <taxon>Polyporales</taxon>
        <taxon>Steccherinaceae</taxon>
        <taxon>Steccherinum</taxon>
    </lineage>
</organism>
<protein>
    <recommendedName>
        <fullName evidence="2">DUF6534 domain-containing protein</fullName>
    </recommendedName>
</protein>
<name>A0A4R0R4B0_9APHY</name>
<feature type="transmembrane region" description="Helical" evidence="1">
    <location>
        <begin position="164"/>
        <end position="187"/>
    </location>
</feature>
<dbReference type="InterPro" id="IPR045339">
    <property type="entry name" value="DUF6534"/>
</dbReference>
<keyword evidence="1" id="KW-0812">Transmembrane</keyword>
<evidence type="ECO:0000313" key="3">
    <source>
        <dbReference type="EMBL" id="TCD60833.1"/>
    </source>
</evidence>
<feature type="transmembrane region" description="Helical" evidence="1">
    <location>
        <begin position="91"/>
        <end position="111"/>
    </location>
</feature>
<feature type="transmembrane region" description="Helical" evidence="1">
    <location>
        <begin position="208"/>
        <end position="228"/>
    </location>
</feature>
<sequence length="343" mass="37678">MATANPAPPNLSLLLGPMLMAEFMNWGLFGVLTVQLYIYYLAFPNDRIYGKTLVGLIYILEIMQLAVTTHDAFIAYAAQWGDFAHVDGVKTLWLGIPVLTGIIGCLVQLFYAWRIHKLGRNVWVSGVVSLSALPPLGFSIWNGVEIHRVADLQDLSHASSFPTVIAWLTATALCDILITLSMSYYLLKAKKSSSVRRTAAMLSRLIKYTVETGLFTATFAIIELILFVALPDTLLYTLLMGITPKLYSNCLLALFNSRIQVENGRITDSDRIIFMSTIGASSQNGPSTDLIRSPNTLRNGITIQIAKTSDSVADSESLRVTSELDKRCKMALEVDVSAQDSGV</sequence>
<feature type="domain" description="DUF6534" evidence="2">
    <location>
        <begin position="172"/>
        <end position="258"/>
    </location>
</feature>
<evidence type="ECO:0000313" key="4">
    <source>
        <dbReference type="Proteomes" id="UP000292702"/>
    </source>
</evidence>
<feature type="transmembrane region" description="Helical" evidence="1">
    <location>
        <begin position="55"/>
        <end position="79"/>
    </location>
</feature>
<dbReference type="OrthoDB" id="2953893at2759"/>
<proteinExistence type="predicted"/>
<keyword evidence="1" id="KW-1133">Transmembrane helix</keyword>
<feature type="transmembrane region" description="Helical" evidence="1">
    <location>
        <begin position="123"/>
        <end position="144"/>
    </location>
</feature>
<feature type="transmembrane region" description="Helical" evidence="1">
    <location>
        <begin position="234"/>
        <end position="255"/>
    </location>
</feature>
<dbReference type="PANTHER" id="PTHR40465">
    <property type="entry name" value="CHROMOSOME 1, WHOLE GENOME SHOTGUN SEQUENCE"/>
    <property type="match status" value="1"/>
</dbReference>
<evidence type="ECO:0000256" key="1">
    <source>
        <dbReference type="SAM" id="Phobius"/>
    </source>
</evidence>
<gene>
    <name evidence="3" type="ORF">EIP91_009422</name>
</gene>
<keyword evidence="1" id="KW-0472">Membrane</keyword>
<dbReference type="Pfam" id="PF20152">
    <property type="entry name" value="DUF6534"/>
    <property type="match status" value="1"/>
</dbReference>
<dbReference type="EMBL" id="RWJN01000538">
    <property type="protein sequence ID" value="TCD60833.1"/>
    <property type="molecule type" value="Genomic_DNA"/>
</dbReference>
<reference evidence="3 4" key="1">
    <citation type="submission" date="2018-11" db="EMBL/GenBank/DDBJ databases">
        <title>Genome assembly of Steccherinum ochraceum LE-BIN_3174, the white-rot fungus of the Steccherinaceae family (The Residual Polyporoid clade, Polyporales, Basidiomycota).</title>
        <authorList>
            <person name="Fedorova T.V."/>
            <person name="Glazunova O.A."/>
            <person name="Landesman E.O."/>
            <person name="Moiseenko K.V."/>
            <person name="Psurtseva N.V."/>
            <person name="Savinova O.S."/>
            <person name="Shakhova N.V."/>
            <person name="Tyazhelova T.V."/>
            <person name="Vasina D.V."/>
        </authorList>
    </citation>
    <scope>NUCLEOTIDE SEQUENCE [LARGE SCALE GENOMIC DNA]</scope>
    <source>
        <strain evidence="3 4">LE-BIN_3174</strain>
    </source>
</reference>
<dbReference type="Proteomes" id="UP000292702">
    <property type="component" value="Unassembled WGS sequence"/>
</dbReference>
<evidence type="ECO:0000259" key="2">
    <source>
        <dbReference type="Pfam" id="PF20152"/>
    </source>
</evidence>
<dbReference type="AlphaFoldDB" id="A0A4R0R4B0"/>